<evidence type="ECO:0000313" key="3">
    <source>
        <dbReference type="Proteomes" id="UP001324533"/>
    </source>
</evidence>
<gene>
    <name evidence="2" type="ORF">T9R20_07410</name>
</gene>
<reference evidence="2 3" key="1">
    <citation type="submission" date="2023-06" db="EMBL/GenBank/DDBJ databases">
        <title>Rock-solubilizing bacteria, Microbacterium invictum, promotes re-establishment of vegetation in rocky wasteland by accelerating rock bio-weathering and reshaping soil bacterial community.</title>
        <authorList>
            <person name="Liu C."/>
        </authorList>
    </citation>
    <scope>NUCLEOTIDE SEQUENCE [LARGE SCALE GENOMIC DNA]</scope>
    <source>
        <strain evidence="2 3">X-18</strain>
    </source>
</reference>
<feature type="region of interest" description="Disordered" evidence="1">
    <location>
        <begin position="1"/>
        <end position="24"/>
    </location>
</feature>
<evidence type="ECO:0000313" key="2">
    <source>
        <dbReference type="EMBL" id="WQB71770.1"/>
    </source>
</evidence>
<name>A0ABZ0VDS1_9MICO</name>
<keyword evidence="3" id="KW-1185">Reference proteome</keyword>
<protein>
    <submittedName>
        <fullName evidence="2">Uncharacterized protein</fullName>
    </submittedName>
</protein>
<organism evidence="2 3">
    <name type="scientific">Microbacterium invictum</name>
    <dbReference type="NCBI Taxonomy" id="515415"/>
    <lineage>
        <taxon>Bacteria</taxon>
        <taxon>Bacillati</taxon>
        <taxon>Actinomycetota</taxon>
        <taxon>Actinomycetes</taxon>
        <taxon>Micrococcales</taxon>
        <taxon>Microbacteriaceae</taxon>
        <taxon>Microbacterium</taxon>
    </lineage>
</organism>
<dbReference type="Proteomes" id="UP001324533">
    <property type="component" value="Chromosome"/>
</dbReference>
<proteinExistence type="predicted"/>
<accession>A0ABZ0VDS1</accession>
<sequence length="46" mass="4254">MTTQTSTTDTPAAATTEDTKPLVPGANLLGAPGAAGSCCGGSACGV</sequence>
<dbReference type="EMBL" id="CP139779">
    <property type="protein sequence ID" value="WQB71770.1"/>
    <property type="molecule type" value="Genomic_DNA"/>
</dbReference>
<evidence type="ECO:0000256" key="1">
    <source>
        <dbReference type="SAM" id="MobiDB-lite"/>
    </source>
</evidence>
<dbReference type="RefSeq" id="WP_322411883.1">
    <property type="nucleotide sequence ID" value="NZ_CP139779.1"/>
</dbReference>